<name>A0A5C8CJC9_9SPIR</name>
<feature type="domain" description="Glycoside hydrolase family 57 N-terminal" evidence="3">
    <location>
        <begin position="38"/>
        <end position="294"/>
    </location>
</feature>
<dbReference type="GO" id="GO:0005975">
    <property type="term" value="P:carbohydrate metabolic process"/>
    <property type="evidence" value="ECO:0007669"/>
    <property type="project" value="InterPro"/>
</dbReference>
<dbReference type="InterPro" id="IPR004300">
    <property type="entry name" value="Glyco_hydro_57_N"/>
</dbReference>
<evidence type="ECO:0000313" key="4">
    <source>
        <dbReference type="EMBL" id="TXJ11852.1"/>
    </source>
</evidence>
<sequence length="765" mass="89900">MRYLILHGHFYQPPRENPFLGEISKEASASPSHDWNERITKECYSPNAYSRILDLGGKIADMSNNYQFMSFNFGPTLIDYIAKTRNDLLERIVEADKKSIERLGFGNAIAQVYNHIILPLAKKEDMRVEIKWGLYNFEKYFKRKSNGMWLSETAINLDVVDALYDCGVKFTILSPYQVHYVKNSTLIDVSGGQIDTSKPYWLFGHNGKKIAVFFYDPYISNDIAFQHLLRSADKFAERIRNAYGNRNLVNIATDGESYGHHEAFADMCLSWYFKENIHRDNIIPTNYEHYLNMFPPTEEVILHEGEGGRGTSWSCSHGVERWRSACGCGGWDGCDLSWRQPLREAFDILRNMQDKLFSTFLDFTNDTRNSLREEYVRAIYNDSDAKDLYEICNKYISFKEFIFLMESYKYSLFSYTSCGWFFEDVSRLEPVKNMQYAEQSFHYARMLVKNKNAKFVEEAHKEFLETLEKSISNKPEHLTARYFYEKEEKEDSFYKLYIINHFIFNLIASDYKEDNLNIFKHIVRATKKEKNYIEGILIDNIDSDIYFKAKTIKENYELKNQIQISQIYEEIDNSQVYTLSLKDLTSDVRDKFANEIFKDDIKKLDKLMHDIYPEYKELFEYFNSNGITPDYDYRRLMGAMASPILREKILERGRDAYDEVSEGLKNARHAGMFVSNSGISSLIGDNIKNALNQLYETGNPKIIFELLSDIQFLSNNDMPIDRNTYENIFYKILEKYKSGNIHFEEEEKKLFVELGYWLNFSMSDI</sequence>
<proteinExistence type="inferred from homology"/>
<dbReference type="InterPro" id="IPR052046">
    <property type="entry name" value="GH57_Enzymes"/>
</dbReference>
<dbReference type="InterPro" id="IPR011330">
    <property type="entry name" value="Glyco_hydro/deAcase_b/a-brl"/>
</dbReference>
<dbReference type="Gene3D" id="3.20.110.20">
    <property type="match status" value="1"/>
</dbReference>
<protein>
    <submittedName>
        <fullName evidence="4">DUF3536 domain-containing protein</fullName>
    </submittedName>
</protein>
<dbReference type="InterPro" id="IPR021923">
    <property type="entry name" value="DUF3536"/>
</dbReference>
<dbReference type="AlphaFoldDB" id="A0A5C8CJC9"/>
<comment type="similarity">
    <text evidence="1">Belongs to the glycosyl hydrolase 57 family.</text>
</comment>
<dbReference type="Proteomes" id="UP000325116">
    <property type="component" value="Unassembled WGS sequence"/>
</dbReference>
<evidence type="ECO:0000256" key="1">
    <source>
        <dbReference type="ARBA" id="ARBA00006821"/>
    </source>
</evidence>
<dbReference type="CDD" id="cd10797">
    <property type="entry name" value="GH57N_APU_like_1"/>
    <property type="match status" value="1"/>
</dbReference>
<dbReference type="Pfam" id="PF03065">
    <property type="entry name" value="Glyco_hydro_57"/>
    <property type="match status" value="1"/>
</dbReference>
<dbReference type="PANTHER" id="PTHR36306">
    <property type="entry name" value="ALPHA-AMYLASE-RELATED-RELATED"/>
    <property type="match status" value="1"/>
</dbReference>
<reference evidence="4 5" key="1">
    <citation type="journal article" date="1992" name="Lakartidningen">
        <title>[Penicillin V and not amoxicillin is the first choice preparation in acute otitis].</title>
        <authorList>
            <person name="Kamme C."/>
            <person name="Lundgren K."/>
            <person name="Prellner K."/>
        </authorList>
    </citation>
    <scope>NUCLEOTIDE SEQUENCE [LARGE SCALE GENOMIC DNA]</scope>
    <source>
        <strain evidence="4 5">W1</strain>
    </source>
</reference>
<accession>A0A5C8CJC9</accession>
<dbReference type="GO" id="GO:0003824">
    <property type="term" value="F:catalytic activity"/>
    <property type="evidence" value="ECO:0007669"/>
    <property type="project" value="InterPro"/>
</dbReference>
<dbReference type="SUPFAM" id="SSF88713">
    <property type="entry name" value="Glycoside hydrolase/deacetylase"/>
    <property type="match status" value="1"/>
</dbReference>
<dbReference type="RefSeq" id="WP_147758738.1">
    <property type="nucleotide sequence ID" value="NZ_SAXT01000005.1"/>
</dbReference>
<evidence type="ECO:0000256" key="2">
    <source>
        <dbReference type="ARBA" id="ARBA00023277"/>
    </source>
</evidence>
<evidence type="ECO:0000313" key="5">
    <source>
        <dbReference type="Proteomes" id="UP000325116"/>
    </source>
</evidence>
<comment type="caution">
    <text evidence="4">The sequence shown here is derived from an EMBL/GenBank/DDBJ whole genome shotgun (WGS) entry which is preliminary data.</text>
</comment>
<evidence type="ECO:0000259" key="3">
    <source>
        <dbReference type="Pfam" id="PF03065"/>
    </source>
</evidence>
<dbReference type="PANTHER" id="PTHR36306:SF3">
    <property type="entry name" value="GLYCOSIDE HYDROLASE FAMILY 57"/>
    <property type="match status" value="1"/>
</dbReference>
<dbReference type="Pfam" id="PF12055">
    <property type="entry name" value="DUF3536"/>
    <property type="match status" value="1"/>
</dbReference>
<dbReference type="EMBL" id="SAXT01000005">
    <property type="protein sequence ID" value="TXJ11852.1"/>
    <property type="molecule type" value="Genomic_DNA"/>
</dbReference>
<gene>
    <name evidence="4" type="ORF">EPJ80_09080</name>
</gene>
<keyword evidence="2" id="KW-0119">Carbohydrate metabolism</keyword>
<organism evidence="4 5">
    <name type="scientific">Brachyspira aalborgi</name>
    <dbReference type="NCBI Taxonomy" id="29522"/>
    <lineage>
        <taxon>Bacteria</taxon>
        <taxon>Pseudomonadati</taxon>
        <taxon>Spirochaetota</taxon>
        <taxon>Spirochaetia</taxon>
        <taxon>Brachyspirales</taxon>
        <taxon>Brachyspiraceae</taxon>
        <taxon>Brachyspira</taxon>
    </lineage>
</organism>